<dbReference type="EMBL" id="QKYT01000352">
    <property type="protein sequence ID" value="RIA86650.1"/>
    <property type="molecule type" value="Genomic_DNA"/>
</dbReference>
<proteinExistence type="predicted"/>
<gene>
    <name evidence="1" type="ORF">C1645_828979</name>
</gene>
<dbReference type="OrthoDB" id="10458823at2759"/>
<dbReference type="STRING" id="658196.A0A397SKC5"/>
<organism evidence="1 2">
    <name type="scientific">Glomus cerebriforme</name>
    <dbReference type="NCBI Taxonomy" id="658196"/>
    <lineage>
        <taxon>Eukaryota</taxon>
        <taxon>Fungi</taxon>
        <taxon>Fungi incertae sedis</taxon>
        <taxon>Mucoromycota</taxon>
        <taxon>Glomeromycotina</taxon>
        <taxon>Glomeromycetes</taxon>
        <taxon>Glomerales</taxon>
        <taxon>Glomeraceae</taxon>
        <taxon>Glomus</taxon>
    </lineage>
</organism>
<sequence length="111" mass="12554">MLVEFNKKAPKFYNSENVPVLKIRALDEGNISRDPYQCLCAIEPHLPHEGAVSKELDQSEEVDIEDEAIVQGVIDAIGKGGYRNIKDILQYLVSDLVHKRILNPYNPTIHL</sequence>
<evidence type="ECO:0000313" key="2">
    <source>
        <dbReference type="Proteomes" id="UP000265703"/>
    </source>
</evidence>
<evidence type="ECO:0000313" key="1">
    <source>
        <dbReference type="EMBL" id="RIA86650.1"/>
    </source>
</evidence>
<protein>
    <submittedName>
        <fullName evidence="1">Uncharacterized protein</fullName>
    </submittedName>
</protein>
<dbReference type="Proteomes" id="UP000265703">
    <property type="component" value="Unassembled WGS sequence"/>
</dbReference>
<reference evidence="1 2" key="1">
    <citation type="submission" date="2018-06" db="EMBL/GenBank/DDBJ databases">
        <title>Comparative genomics reveals the genomic features of Rhizophagus irregularis, R. cerebriforme, R. diaphanum and Gigaspora rosea, and their symbiotic lifestyle signature.</title>
        <authorList>
            <person name="Morin E."/>
            <person name="San Clemente H."/>
            <person name="Chen E.C.H."/>
            <person name="De La Providencia I."/>
            <person name="Hainaut M."/>
            <person name="Kuo A."/>
            <person name="Kohler A."/>
            <person name="Murat C."/>
            <person name="Tang N."/>
            <person name="Roy S."/>
            <person name="Loubradou J."/>
            <person name="Henrissat B."/>
            <person name="Grigoriev I.V."/>
            <person name="Corradi N."/>
            <person name="Roux C."/>
            <person name="Martin F.M."/>
        </authorList>
    </citation>
    <scope>NUCLEOTIDE SEQUENCE [LARGE SCALE GENOMIC DNA]</scope>
    <source>
        <strain evidence="1 2">DAOM 227022</strain>
    </source>
</reference>
<dbReference type="AlphaFoldDB" id="A0A397SKC5"/>
<comment type="caution">
    <text evidence="1">The sequence shown here is derived from an EMBL/GenBank/DDBJ whole genome shotgun (WGS) entry which is preliminary data.</text>
</comment>
<accession>A0A397SKC5</accession>
<name>A0A397SKC5_9GLOM</name>
<keyword evidence="2" id="KW-1185">Reference proteome</keyword>